<dbReference type="GO" id="GO:0015074">
    <property type="term" value="P:DNA integration"/>
    <property type="evidence" value="ECO:0007669"/>
    <property type="project" value="UniProtKB-KW"/>
</dbReference>
<evidence type="ECO:0000259" key="20">
    <source>
        <dbReference type="PROSITE" id="PS50994"/>
    </source>
</evidence>
<dbReference type="InterPro" id="IPR041373">
    <property type="entry name" value="RT_RNaseH"/>
</dbReference>
<dbReference type="GO" id="GO:0004519">
    <property type="term" value="F:endonuclease activity"/>
    <property type="evidence" value="ECO:0007669"/>
    <property type="project" value="UniProtKB-KW"/>
</dbReference>
<dbReference type="InterPro" id="IPR036397">
    <property type="entry name" value="RNaseH_sf"/>
</dbReference>
<dbReference type="CDD" id="cd15489">
    <property type="entry name" value="PHD_SF"/>
    <property type="match status" value="1"/>
</dbReference>
<evidence type="ECO:0000256" key="15">
    <source>
        <dbReference type="ARBA" id="ARBA00022932"/>
    </source>
</evidence>
<dbReference type="Proteomes" id="UP000479000">
    <property type="component" value="Unassembled WGS sequence"/>
</dbReference>
<keyword evidence="14" id="KW-0695">RNA-directed DNA polymerase</keyword>
<dbReference type="Gene3D" id="3.10.20.370">
    <property type="match status" value="1"/>
</dbReference>
<evidence type="ECO:0000256" key="18">
    <source>
        <dbReference type="PROSITE-ProRule" id="PRU00146"/>
    </source>
</evidence>
<evidence type="ECO:0000256" key="1">
    <source>
        <dbReference type="ARBA" id="ARBA00012493"/>
    </source>
</evidence>
<dbReference type="Pfam" id="PF17917">
    <property type="entry name" value="RT_RNaseH"/>
    <property type="match status" value="1"/>
</dbReference>
<dbReference type="EC" id="2.7.7.49" evidence="1"/>
<feature type="domain" description="Integrase catalytic" evidence="20">
    <location>
        <begin position="436"/>
        <end position="605"/>
    </location>
</feature>
<dbReference type="GO" id="GO:0004190">
    <property type="term" value="F:aspartic-type endopeptidase activity"/>
    <property type="evidence" value="ECO:0007669"/>
    <property type="project" value="UniProtKB-KW"/>
</dbReference>
<organism evidence="21 22">
    <name type="scientific">Nesidiocoris tenuis</name>
    <dbReference type="NCBI Taxonomy" id="355587"/>
    <lineage>
        <taxon>Eukaryota</taxon>
        <taxon>Metazoa</taxon>
        <taxon>Ecdysozoa</taxon>
        <taxon>Arthropoda</taxon>
        <taxon>Hexapoda</taxon>
        <taxon>Insecta</taxon>
        <taxon>Pterygota</taxon>
        <taxon>Neoptera</taxon>
        <taxon>Paraneoptera</taxon>
        <taxon>Hemiptera</taxon>
        <taxon>Heteroptera</taxon>
        <taxon>Panheteroptera</taxon>
        <taxon>Cimicomorpha</taxon>
        <taxon>Miridae</taxon>
        <taxon>Dicyphina</taxon>
        <taxon>Nesidiocoris</taxon>
    </lineage>
</organism>
<dbReference type="FunFam" id="3.10.20.370:FF:000001">
    <property type="entry name" value="Retrovirus-related Pol polyprotein from transposon 17.6-like protein"/>
    <property type="match status" value="1"/>
</dbReference>
<dbReference type="InterPro" id="IPR050951">
    <property type="entry name" value="Retrovirus_Pol_polyprotein"/>
</dbReference>
<dbReference type="EMBL" id="CADCXU010029996">
    <property type="protein sequence ID" value="CAB0016132.1"/>
    <property type="molecule type" value="Genomic_DNA"/>
</dbReference>
<dbReference type="GO" id="GO:0042575">
    <property type="term" value="C:DNA polymerase complex"/>
    <property type="evidence" value="ECO:0007669"/>
    <property type="project" value="UniProtKB-ARBA"/>
</dbReference>
<keyword evidence="7" id="KW-0064">Aspartyl protease</keyword>
<evidence type="ECO:0000256" key="16">
    <source>
        <dbReference type="ARBA" id="ARBA00023125"/>
    </source>
</evidence>
<keyword evidence="17" id="KW-0233">DNA recombination</keyword>
<reference evidence="21 22" key="1">
    <citation type="submission" date="2020-02" db="EMBL/GenBank/DDBJ databases">
        <authorList>
            <person name="Ferguson B K."/>
        </authorList>
    </citation>
    <scope>NUCLEOTIDE SEQUENCE [LARGE SCALE GENOMIC DNA]</scope>
</reference>
<evidence type="ECO:0000256" key="10">
    <source>
        <dbReference type="ARBA" id="ARBA00022801"/>
    </source>
</evidence>
<keyword evidence="9 18" id="KW-0863">Zinc-finger</keyword>
<evidence type="ECO:0000313" key="22">
    <source>
        <dbReference type="Proteomes" id="UP000479000"/>
    </source>
</evidence>
<evidence type="ECO:0000256" key="9">
    <source>
        <dbReference type="ARBA" id="ARBA00022771"/>
    </source>
</evidence>
<evidence type="ECO:0000259" key="19">
    <source>
        <dbReference type="PROSITE" id="PS50016"/>
    </source>
</evidence>
<evidence type="ECO:0000256" key="8">
    <source>
        <dbReference type="ARBA" id="ARBA00022759"/>
    </source>
</evidence>
<proteinExistence type="predicted"/>
<dbReference type="SMART" id="SM00249">
    <property type="entry name" value="PHD"/>
    <property type="match status" value="1"/>
</dbReference>
<keyword evidence="11" id="KW-0862">Zinc</keyword>
<evidence type="ECO:0000256" key="3">
    <source>
        <dbReference type="ARBA" id="ARBA00022679"/>
    </source>
</evidence>
<evidence type="ECO:0000256" key="2">
    <source>
        <dbReference type="ARBA" id="ARBA00022670"/>
    </source>
</evidence>
<dbReference type="PANTHER" id="PTHR37984">
    <property type="entry name" value="PROTEIN CBG26694"/>
    <property type="match status" value="1"/>
</dbReference>
<dbReference type="Pfam" id="PF00665">
    <property type="entry name" value="rve"/>
    <property type="match status" value="1"/>
</dbReference>
<keyword evidence="12" id="KW-0460">Magnesium</keyword>
<dbReference type="Gene3D" id="1.10.340.70">
    <property type="match status" value="1"/>
</dbReference>
<dbReference type="SUPFAM" id="SSF56672">
    <property type="entry name" value="DNA/RNA polymerases"/>
    <property type="match status" value="1"/>
</dbReference>
<keyword evidence="8" id="KW-0255">Endonuclease</keyword>
<keyword evidence="6" id="KW-0479">Metal-binding</keyword>
<dbReference type="CDD" id="cd09274">
    <property type="entry name" value="RNase_HI_RT_Ty3"/>
    <property type="match status" value="1"/>
</dbReference>
<dbReference type="FunFam" id="1.10.340.70:FF:000001">
    <property type="entry name" value="Retrovirus-related Pol polyprotein from transposon gypsy-like Protein"/>
    <property type="match status" value="1"/>
</dbReference>
<feature type="domain" description="PHD-type" evidence="19">
    <location>
        <begin position="2"/>
        <end position="57"/>
    </location>
</feature>
<dbReference type="InterPro" id="IPR019787">
    <property type="entry name" value="Znf_PHD-finger"/>
</dbReference>
<dbReference type="InterPro" id="IPR001965">
    <property type="entry name" value="Znf_PHD"/>
</dbReference>
<dbReference type="GO" id="GO:0008270">
    <property type="term" value="F:zinc ion binding"/>
    <property type="evidence" value="ECO:0007669"/>
    <property type="project" value="UniProtKB-KW"/>
</dbReference>
<evidence type="ECO:0000256" key="5">
    <source>
        <dbReference type="ARBA" id="ARBA00022722"/>
    </source>
</evidence>
<dbReference type="GO" id="GO:0006310">
    <property type="term" value="P:DNA recombination"/>
    <property type="evidence" value="ECO:0007669"/>
    <property type="project" value="UniProtKB-KW"/>
</dbReference>
<dbReference type="AlphaFoldDB" id="A0A6H5HE80"/>
<dbReference type="InterPro" id="IPR001584">
    <property type="entry name" value="Integrase_cat-core"/>
</dbReference>
<dbReference type="GO" id="GO:0006508">
    <property type="term" value="P:proteolysis"/>
    <property type="evidence" value="ECO:0007669"/>
    <property type="project" value="UniProtKB-KW"/>
</dbReference>
<evidence type="ECO:0000256" key="7">
    <source>
        <dbReference type="ARBA" id="ARBA00022750"/>
    </source>
</evidence>
<keyword evidence="2" id="KW-0645">Protease</keyword>
<dbReference type="Gene3D" id="3.30.420.10">
    <property type="entry name" value="Ribonuclease H-like superfamily/Ribonuclease H"/>
    <property type="match status" value="1"/>
</dbReference>
<dbReference type="InterPro" id="IPR011011">
    <property type="entry name" value="Znf_FYVE_PHD"/>
</dbReference>
<accession>A0A6H5HE80</accession>
<dbReference type="GO" id="GO:0003887">
    <property type="term" value="F:DNA-directed DNA polymerase activity"/>
    <property type="evidence" value="ECO:0007669"/>
    <property type="project" value="UniProtKB-KW"/>
</dbReference>
<gene>
    <name evidence="21" type="ORF">NTEN_LOCUS20424</name>
</gene>
<dbReference type="InterPro" id="IPR019786">
    <property type="entry name" value="Zinc_finger_PHD-type_CS"/>
</dbReference>
<evidence type="ECO:0000256" key="11">
    <source>
        <dbReference type="ARBA" id="ARBA00022833"/>
    </source>
</evidence>
<dbReference type="InterPro" id="IPR041588">
    <property type="entry name" value="Integrase_H2C2"/>
</dbReference>
<dbReference type="OrthoDB" id="425619at2759"/>
<keyword evidence="3" id="KW-0808">Transferase</keyword>
<dbReference type="Pfam" id="PF17921">
    <property type="entry name" value="Integrase_H2C2"/>
    <property type="match status" value="1"/>
</dbReference>
<dbReference type="Pfam" id="PF24626">
    <property type="entry name" value="SH3_Tf2-1"/>
    <property type="match status" value="1"/>
</dbReference>
<dbReference type="InterPro" id="IPR056924">
    <property type="entry name" value="SH3_Tf2-1"/>
</dbReference>
<name>A0A6H5HE80_9HEMI</name>
<dbReference type="PROSITE" id="PS01359">
    <property type="entry name" value="ZF_PHD_1"/>
    <property type="match status" value="1"/>
</dbReference>
<dbReference type="InterPro" id="IPR043502">
    <property type="entry name" value="DNA/RNA_pol_sf"/>
</dbReference>
<protein>
    <recommendedName>
        <fullName evidence="1">RNA-directed DNA polymerase</fullName>
        <ecNumber evidence="1">2.7.7.49</ecNumber>
    </recommendedName>
</protein>
<dbReference type="SUPFAM" id="SSF53098">
    <property type="entry name" value="Ribonuclease H-like"/>
    <property type="match status" value="1"/>
</dbReference>
<dbReference type="PROSITE" id="PS50016">
    <property type="entry name" value="ZF_PHD_2"/>
    <property type="match status" value="1"/>
</dbReference>
<keyword evidence="13" id="KW-0229">DNA integration</keyword>
<dbReference type="GO" id="GO:0003964">
    <property type="term" value="F:RNA-directed DNA polymerase activity"/>
    <property type="evidence" value="ECO:0007669"/>
    <property type="project" value="UniProtKB-KW"/>
</dbReference>
<dbReference type="SUPFAM" id="SSF57903">
    <property type="entry name" value="FYVE/PHD zinc finger"/>
    <property type="match status" value="1"/>
</dbReference>
<evidence type="ECO:0000256" key="13">
    <source>
        <dbReference type="ARBA" id="ARBA00022908"/>
    </source>
</evidence>
<evidence type="ECO:0000256" key="17">
    <source>
        <dbReference type="ARBA" id="ARBA00023172"/>
    </source>
</evidence>
<dbReference type="GO" id="GO:0003677">
    <property type="term" value="F:DNA binding"/>
    <property type="evidence" value="ECO:0007669"/>
    <property type="project" value="UniProtKB-KW"/>
</dbReference>
<sequence>MEQNCAWCQSATDDGVECSVCDQFFHAACTRLGAVDKWTRKSTERRNTWKCDACASPHAENAKITRLTRLIEGLRSDLTQVVHENTDLKARVTALEQALQDGAGALPPPTTPEAFKHADKIPQYMENEIIKVPHCPMVWDANAENAWQHLRTLLTTPPVLATPDFSRRFQVFTDGSARGVSAILTQNDGNGFHPVAFASRKLSKSEENYSAYELEALAITFAFKKYRIYLEHSEFDLYTDHKALTAISDLAKNGGRMARWITQFMPFRYVAHHIKGKDNTFSDYLSRYPVDAEVKVHPPATPPPCDSLNILHRTGHLRILKDFPDIFIDFDASQMSDPELEPIIKSLRDGSNAHPNYILKRNRLYRVLNNGQHRAVVPSALVDTIIRYYHFSKFGSHWGTQRTFQHIRKYFFWKNMHRSIQSQIRGCEVCQKTKSDRTKPQGHLSSSLDTRVGQTLYLDTTGPLPPSMGYRHILIAVDGFSRFTILVPLTTVTSKSIMNALNTHVFRHYGYWERIVTDNATSFSSHKFTSFIHSTGSRHTFLIPYYPNPNLAERQIQNLKTALRAKCHDDHSKWAHDLYLTQLSLNSAFNESTKFSPVELFFGRPLNTPLNLVWDIPSEQLHLPTTWQTAIANIDAAHKRHAAVYNKRHVNVQYSVGDKVLLKTYIISDKQKGITKKLSPKYWGPFQIVKKISDVSYLLQNCEDAAIHRTAHVSQLKIFRTHRK</sequence>
<keyword evidence="5" id="KW-0540">Nuclease</keyword>
<evidence type="ECO:0000313" key="21">
    <source>
        <dbReference type="EMBL" id="CAB0016132.1"/>
    </source>
</evidence>
<dbReference type="PROSITE" id="PS50994">
    <property type="entry name" value="INTEGRASE"/>
    <property type="match status" value="1"/>
</dbReference>
<keyword evidence="16" id="KW-0238">DNA-binding</keyword>
<evidence type="ECO:0000256" key="14">
    <source>
        <dbReference type="ARBA" id="ARBA00022918"/>
    </source>
</evidence>
<keyword evidence="22" id="KW-1185">Reference proteome</keyword>
<dbReference type="PANTHER" id="PTHR37984:SF5">
    <property type="entry name" value="PROTEIN NYNRIN-LIKE"/>
    <property type="match status" value="1"/>
</dbReference>
<dbReference type="InterPro" id="IPR012337">
    <property type="entry name" value="RNaseH-like_sf"/>
</dbReference>
<evidence type="ECO:0000256" key="4">
    <source>
        <dbReference type="ARBA" id="ARBA00022695"/>
    </source>
</evidence>
<evidence type="ECO:0000256" key="12">
    <source>
        <dbReference type="ARBA" id="ARBA00022842"/>
    </source>
</evidence>
<keyword evidence="4" id="KW-0548">Nucleotidyltransferase</keyword>
<evidence type="ECO:0000256" key="6">
    <source>
        <dbReference type="ARBA" id="ARBA00022723"/>
    </source>
</evidence>
<keyword evidence="10" id="KW-0378">Hydrolase</keyword>
<keyword evidence="15" id="KW-0239">DNA-directed DNA polymerase</keyword>